<dbReference type="GO" id="GO:0004386">
    <property type="term" value="F:helicase activity"/>
    <property type="evidence" value="ECO:0007669"/>
    <property type="project" value="UniProtKB-KW"/>
</dbReference>
<reference evidence="1 2" key="1">
    <citation type="submission" date="2016-10" db="EMBL/GenBank/DDBJ databases">
        <authorList>
            <person name="de Groot N.N."/>
        </authorList>
    </citation>
    <scope>NUCLEOTIDE SEQUENCE [LARGE SCALE GENOMIC DNA]</scope>
    <source>
        <strain evidence="1 2">DSM 43019</strain>
    </source>
</reference>
<dbReference type="SUPFAM" id="SSF52540">
    <property type="entry name" value="P-loop containing nucleoside triphosphate hydrolases"/>
    <property type="match status" value="1"/>
</dbReference>
<keyword evidence="1" id="KW-0347">Helicase</keyword>
<accession>A0A1I2A5Y5</accession>
<dbReference type="InterPro" id="IPR027417">
    <property type="entry name" value="P-loop_NTPase"/>
</dbReference>
<dbReference type="CDD" id="cd18785">
    <property type="entry name" value="SF2_C"/>
    <property type="match status" value="1"/>
</dbReference>
<keyword evidence="2" id="KW-1185">Reference proteome</keyword>
<dbReference type="STRING" id="35752.SAMN05421541_101524"/>
<evidence type="ECO:0000313" key="2">
    <source>
        <dbReference type="Proteomes" id="UP000199645"/>
    </source>
</evidence>
<keyword evidence="1" id="KW-0378">Hydrolase</keyword>
<gene>
    <name evidence="1" type="ORF">SAMN05421541_101524</name>
</gene>
<sequence>MSDSETFDAWLTAHGDTGWTAPTAAPEFSATAHRDPTGRIRLALTLSNTAVRAPRDRGFLPEVSVYDASFEATIAGGQLRNMGYRIVDADYRIAPEVYAHGRFCCLDDDASDPAVGRLVTTAFPTFRQAVYESRPDLEPTFKDLAHDPVPVLTRIADHMQGFLDQWNGYLDGAPPLTDEAIEQCRSDRDAFADERRRFVAGIGLIESDLSSPNPSGIGLAFRWMNQAMRRMDAPGGVYTPSGPPTVRGWRLFQIVFIVLHLSALAAREPSGEALRDELNHADVLWFPTGGGKSAALYGITATAMFYDRLRGKSFGTTSIIRFPLRMLSVQQLDRILRLIVCCELVRSLYHDRPRDTNIGGTWDLGEPFELGYFVGRSNTPNRLTDPNDSKWRDITAMAKQNASWRRENVVLPACPYCGCEQVALRPDTEKIRLRHACPNCGRDLPVSITDDEVYRYLPTIVVATVDKLATIAFNPHFSHLTHGPARRCPDHGFVTFTQGSRSDPRCLARNHCDRKPREWSSVRSHDPAPALVIQDELHLLAEELGTFAAHYETLWQHLCRTGSGLPSKVLAATATISDYANQVRQLYALRPRRFPSEGWIDGESFYARRHDDLTRRIFVGALPSLMDTSTFSLVSGDAVRRELERLRGLDPGEVISELGLTTVTPDRIDEWLFAYELQLYYVNRKTDADRVLTYASRVGADADPAPFQAQRLTGANRLAEISEVIRRVERETTATPAGRRLAVIAGTSLVSHGVDLARLNVQFVLGMPSTLAYYVQATSRAGRSQVGLIFTALNRYHLRDRSVFHFFDPTHRHVNALVEPVALNRFSLHGPRKTTSGLLAALLLNEVGRDSNAQGAVGATPVDFGKAAHAEAWLAAAGEAGELRLRESVYRAFGLRSEVLDSVVAESFQRRVDHALDELFASLSGTDPQLQRRLRPRPPTSFRDIDAPAEFSALGGIASRMLTMLGGDDSNDDLPDMADEYGNT</sequence>
<evidence type="ECO:0000313" key="1">
    <source>
        <dbReference type="EMBL" id="SFE39246.1"/>
    </source>
</evidence>
<keyword evidence="1" id="KW-0547">Nucleotide-binding</keyword>
<dbReference type="Proteomes" id="UP000199645">
    <property type="component" value="Unassembled WGS sequence"/>
</dbReference>
<organism evidence="1 2">
    <name type="scientific">Actinoplanes philippinensis</name>
    <dbReference type="NCBI Taxonomy" id="35752"/>
    <lineage>
        <taxon>Bacteria</taxon>
        <taxon>Bacillati</taxon>
        <taxon>Actinomycetota</taxon>
        <taxon>Actinomycetes</taxon>
        <taxon>Micromonosporales</taxon>
        <taxon>Micromonosporaceae</taxon>
        <taxon>Actinoplanes</taxon>
    </lineage>
</organism>
<dbReference type="AlphaFoldDB" id="A0A1I2A5Y5"/>
<keyword evidence="1" id="KW-0067">ATP-binding</keyword>
<name>A0A1I2A5Y5_9ACTN</name>
<proteinExistence type="predicted"/>
<dbReference type="Gene3D" id="3.40.50.300">
    <property type="entry name" value="P-loop containing nucleotide triphosphate hydrolases"/>
    <property type="match status" value="1"/>
</dbReference>
<protein>
    <submittedName>
        <fullName evidence="1">Helicase conserved C-terminal domain-containing protein</fullName>
    </submittedName>
</protein>
<dbReference type="EMBL" id="FONV01000001">
    <property type="protein sequence ID" value="SFE39246.1"/>
    <property type="molecule type" value="Genomic_DNA"/>
</dbReference>